<dbReference type="NCBIfam" id="TIGR03914">
    <property type="entry name" value="UDG_fam_dom"/>
    <property type="match status" value="1"/>
</dbReference>
<dbReference type="CDD" id="cd10030">
    <property type="entry name" value="UDG-F4_TTUDGA_SPO1dp_like"/>
    <property type="match status" value="1"/>
</dbReference>
<dbReference type="InterPro" id="IPR025404">
    <property type="entry name" value="DUF4130"/>
</dbReference>
<keyword evidence="8" id="KW-0411">Iron-sulfur</keyword>
<evidence type="ECO:0000256" key="4">
    <source>
        <dbReference type="ARBA" id="ARBA00022723"/>
    </source>
</evidence>
<evidence type="ECO:0000259" key="10">
    <source>
        <dbReference type="SMART" id="SM00986"/>
    </source>
</evidence>
<dbReference type="Gene3D" id="3.40.470.10">
    <property type="entry name" value="Uracil-DNA glycosylase-like domain"/>
    <property type="match status" value="1"/>
</dbReference>
<keyword evidence="7" id="KW-0408">Iron</keyword>
<accession>A0A212S071</accession>
<dbReference type="OrthoDB" id="5290748at2"/>
<evidence type="ECO:0000256" key="5">
    <source>
        <dbReference type="ARBA" id="ARBA00022763"/>
    </source>
</evidence>
<evidence type="ECO:0000256" key="6">
    <source>
        <dbReference type="ARBA" id="ARBA00022801"/>
    </source>
</evidence>
<dbReference type="SMART" id="SM00987">
    <property type="entry name" value="UreE_C"/>
    <property type="match status" value="1"/>
</dbReference>
<proteinExistence type="inferred from homology"/>
<dbReference type="Pfam" id="PF13566">
    <property type="entry name" value="DUF4130"/>
    <property type="match status" value="1"/>
</dbReference>
<organism evidence="11 12">
    <name type="scientific">Rhodoblastus acidophilus</name>
    <name type="common">Rhodopseudomonas acidophila</name>
    <dbReference type="NCBI Taxonomy" id="1074"/>
    <lineage>
        <taxon>Bacteria</taxon>
        <taxon>Pseudomonadati</taxon>
        <taxon>Pseudomonadota</taxon>
        <taxon>Alphaproteobacteria</taxon>
        <taxon>Hyphomicrobiales</taxon>
        <taxon>Rhodoblastaceae</taxon>
        <taxon>Rhodoblastus</taxon>
    </lineage>
</organism>
<dbReference type="SUPFAM" id="SSF52141">
    <property type="entry name" value="Uracil-DNA glycosylase-like"/>
    <property type="match status" value="1"/>
</dbReference>
<dbReference type="InterPro" id="IPR051536">
    <property type="entry name" value="UDG_Type-4/5"/>
</dbReference>
<dbReference type="PANTHER" id="PTHR33693">
    <property type="entry name" value="TYPE-5 URACIL-DNA GLYCOSYLASE"/>
    <property type="match status" value="1"/>
</dbReference>
<dbReference type="GO" id="GO:0006281">
    <property type="term" value="P:DNA repair"/>
    <property type="evidence" value="ECO:0007669"/>
    <property type="project" value="UniProtKB-KW"/>
</dbReference>
<keyword evidence="5" id="KW-0227">DNA damage</keyword>
<keyword evidence="12" id="KW-1185">Reference proteome</keyword>
<keyword evidence="9" id="KW-0234">DNA repair</keyword>
<evidence type="ECO:0000313" key="12">
    <source>
        <dbReference type="Proteomes" id="UP000198418"/>
    </source>
</evidence>
<keyword evidence="6" id="KW-0378">Hydrolase</keyword>
<name>A0A212S071_RHOAC</name>
<sequence length="462" mass="51311">MRMIALERPDDPATFYEHAAALIAEGAAPETLSWSVGASADLFGAATPATRQKWPGEKLFSAALLHRTDTRFALVYRALWRASGDARFLENPADPDVCVLRRLEGEVRRDSHKMRAFVRFREIRDGEEARFVAWCEPSHYTLRANVDFFARRFANMRWSIVTPDLAAHYEQGEVRFAPGGTRGDVPAEDARDEDWRAYYAATFNPARLNLAAMQSHLPKKFWRNLPEAQAIAGLVRAAQNRAEAMIAAPPTAPRVERAPAPTPDAAEAQNLADLRAQLAACENCPLHRDATQTVCGAGPTNARLMIVAEQPGDQEDLAGAPLVGPAGRVFDEALRRVGCARDDIYVTNAVKHFKFTLKGKRRIHAKPSAGEIDICSWWLRREVELVRPKIIVAMGASALRGLTGETLPVRESRGKLIELAEGRRLLTTTHPAYLLRLQDEQEKRLAWRAFLDDLAQAAQLAA</sequence>
<dbReference type="GO" id="GO:0097506">
    <property type="term" value="F:deaminated base DNA N-glycosylase activity"/>
    <property type="evidence" value="ECO:0007669"/>
    <property type="project" value="UniProtKB-ARBA"/>
</dbReference>
<dbReference type="InterPro" id="IPR005273">
    <property type="entry name" value="Ura-DNA_glyco_family4"/>
</dbReference>
<dbReference type="RefSeq" id="WP_088521677.1">
    <property type="nucleotide sequence ID" value="NZ_FYDG01000010.1"/>
</dbReference>
<dbReference type="InterPro" id="IPR023875">
    <property type="entry name" value="DNA_repair_put"/>
</dbReference>
<evidence type="ECO:0000256" key="3">
    <source>
        <dbReference type="ARBA" id="ARBA00022485"/>
    </source>
</evidence>
<keyword evidence="4" id="KW-0479">Metal-binding</keyword>
<dbReference type="EMBL" id="FYDG01000010">
    <property type="protein sequence ID" value="SNB78532.1"/>
    <property type="molecule type" value="Genomic_DNA"/>
</dbReference>
<dbReference type="Proteomes" id="UP000198418">
    <property type="component" value="Unassembled WGS sequence"/>
</dbReference>
<reference evidence="12" key="1">
    <citation type="submission" date="2017-06" db="EMBL/GenBank/DDBJ databases">
        <authorList>
            <person name="Varghese N."/>
            <person name="Submissions S."/>
        </authorList>
    </citation>
    <scope>NUCLEOTIDE SEQUENCE [LARGE SCALE GENOMIC DNA]</scope>
    <source>
        <strain evidence="12">DSM 137</strain>
    </source>
</reference>
<dbReference type="GO" id="GO:0046872">
    <property type="term" value="F:metal ion binding"/>
    <property type="evidence" value="ECO:0007669"/>
    <property type="project" value="UniProtKB-KW"/>
</dbReference>
<evidence type="ECO:0000256" key="1">
    <source>
        <dbReference type="ARBA" id="ARBA00006521"/>
    </source>
</evidence>
<feature type="domain" description="Uracil-DNA glycosylase-like" evidence="10">
    <location>
        <begin position="295"/>
        <end position="451"/>
    </location>
</feature>
<evidence type="ECO:0000256" key="7">
    <source>
        <dbReference type="ARBA" id="ARBA00023004"/>
    </source>
</evidence>
<dbReference type="PANTHER" id="PTHR33693:SF9">
    <property type="entry name" value="TYPE-4 URACIL-DNA GLYCOSYLASE"/>
    <property type="match status" value="1"/>
</dbReference>
<keyword evidence="3" id="KW-0004">4Fe-4S</keyword>
<protein>
    <recommendedName>
        <fullName evidence="2">Type-4 uracil-DNA glycosylase</fullName>
    </recommendedName>
</protein>
<dbReference type="NCBIfam" id="TIGR03915">
    <property type="entry name" value="SAM_7_link_chp"/>
    <property type="match status" value="1"/>
</dbReference>
<dbReference type="InterPro" id="IPR005122">
    <property type="entry name" value="Uracil-DNA_glycosylase-like"/>
</dbReference>
<comment type="similarity">
    <text evidence="1">Belongs to the uracil-DNA glycosylase (UDG) superfamily. Type 4 (UDGa) family.</text>
</comment>
<evidence type="ECO:0000256" key="9">
    <source>
        <dbReference type="ARBA" id="ARBA00023204"/>
    </source>
</evidence>
<gene>
    <name evidence="11" type="ORF">SAMN06265338_11016</name>
</gene>
<dbReference type="Pfam" id="PF03167">
    <property type="entry name" value="UDG"/>
    <property type="match status" value="1"/>
</dbReference>
<evidence type="ECO:0000313" key="11">
    <source>
        <dbReference type="EMBL" id="SNB78532.1"/>
    </source>
</evidence>
<dbReference type="GO" id="GO:0051539">
    <property type="term" value="F:4 iron, 4 sulfur cluster binding"/>
    <property type="evidence" value="ECO:0007669"/>
    <property type="project" value="UniProtKB-KW"/>
</dbReference>
<dbReference type="InterPro" id="IPR036895">
    <property type="entry name" value="Uracil-DNA_glycosylase-like_sf"/>
</dbReference>
<evidence type="ECO:0000256" key="8">
    <source>
        <dbReference type="ARBA" id="ARBA00023014"/>
    </source>
</evidence>
<evidence type="ECO:0000256" key="2">
    <source>
        <dbReference type="ARBA" id="ARBA00019403"/>
    </source>
</evidence>
<dbReference type="SMART" id="SM00986">
    <property type="entry name" value="UDG"/>
    <property type="match status" value="1"/>
</dbReference>
<dbReference type="AlphaFoldDB" id="A0A212S071"/>